<organism evidence="2 3">
    <name type="scientific">Araneus ventricosus</name>
    <name type="common">Orbweaver spider</name>
    <name type="synonym">Epeira ventricosa</name>
    <dbReference type="NCBI Taxonomy" id="182803"/>
    <lineage>
        <taxon>Eukaryota</taxon>
        <taxon>Metazoa</taxon>
        <taxon>Ecdysozoa</taxon>
        <taxon>Arthropoda</taxon>
        <taxon>Chelicerata</taxon>
        <taxon>Arachnida</taxon>
        <taxon>Araneae</taxon>
        <taxon>Araneomorphae</taxon>
        <taxon>Entelegynae</taxon>
        <taxon>Araneoidea</taxon>
        <taxon>Araneidae</taxon>
        <taxon>Araneus</taxon>
    </lineage>
</organism>
<evidence type="ECO:0000313" key="2">
    <source>
        <dbReference type="EMBL" id="GBN96532.1"/>
    </source>
</evidence>
<feature type="region of interest" description="Disordered" evidence="1">
    <location>
        <begin position="71"/>
        <end position="103"/>
    </location>
</feature>
<evidence type="ECO:0000256" key="1">
    <source>
        <dbReference type="SAM" id="MobiDB-lite"/>
    </source>
</evidence>
<proteinExistence type="predicted"/>
<evidence type="ECO:0000313" key="3">
    <source>
        <dbReference type="Proteomes" id="UP000499080"/>
    </source>
</evidence>
<keyword evidence="3" id="KW-1185">Reference proteome</keyword>
<comment type="caution">
    <text evidence="2">The sequence shown here is derived from an EMBL/GenBank/DDBJ whole genome shotgun (WGS) entry which is preliminary data.</text>
</comment>
<accession>A0A4Y2T7D9</accession>
<gene>
    <name evidence="2" type="ORF">AVEN_112809_1</name>
</gene>
<dbReference type="Proteomes" id="UP000499080">
    <property type="component" value="Unassembled WGS sequence"/>
</dbReference>
<name>A0A4Y2T7D9_ARAVE</name>
<sequence>MCPFREFEDEIKKCSTVIENASSLIQKLPEGTPMDYYHQIVKECSIIQTALQQKFSEFGICPVANCLYHSNSETNPKISTKRNRTPSNKTDKSKLSKSETNQKLVDESDFKLPPNMHTAKLNIDLNTKNKDANPAIKLSNQFDNLPVEEAEKCPTVIARHPSCC</sequence>
<protein>
    <submittedName>
        <fullName evidence="2">Uncharacterized protein</fullName>
    </submittedName>
</protein>
<reference evidence="2 3" key="1">
    <citation type="journal article" date="2019" name="Sci. Rep.">
        <title>Orb-weaving spider Araneus ventricosus genome elucidates the spidroin gene catalogue.</title>
        <authorList>
            <person name="Kono N."/>
            <person name="Nakamura H."/>
            <person name="Ohtoshi R."/>
            <person name="Moran D.A.P."/>
            <person name="Shinohara A."/>
            <person name="Yoshida Y."/>
            <person name="Fujiwara M."/>
            <person name="Mori M."/>
            <person name="Tomita M."/>
            <person name="Arakawa K."/>
        </authorList>
    </citation>
    <scope>NUCLEOTIDE SEQUENCE [LARGE SCALE GENOMIC DNA]</scope>
</reference>
<dbReference type="AlphaFoldDB" id="A0A4Y2T7D9"/>
<dbReference type="EMBL" id="BGPR01026645">
    <property type="protein sequence ID" value="GBN96532.1"/>
    <property type="molecule type" value="Genomic_DNA"/>
</dbReference>